<evidence type="ECO:0000313" key="2">
    <source>
        <dbReference type="EMBL" id="KAF9488244.1"/>
    </source>
</evidence>
<evidence type="ECO:0000256" key="1">
    <source>
        <dbReference type="SAM" id="Phobius"/>
    </source>
</evidence>
<name>A0A9P6D927_PLEER</name>
<dbReference type="EMBL" id="MU154723">
    <property type="protein sequence ID" value="KAF9488244.1"/>
    <property type="molecule type" value="Genomic_DNA"/>
</dbReference>
<gene>
    <name evidence="2" type="ORF">BDN71DRAFT_1457595</name>
</gene>
<keyword evidence="1" id="KW-1133">Transmembrane helix</keyword>
<sequence>MAAWVYATCVVSTLLLVRPMAREAASLRTDQTRTTNQLPAITQREPPSLSTLVVVVAVWALSSKTFILYFCRPGRG</sequence>
<reference evidence="2" key="1">
    <citation type="submission" date="2020-11" db="EMBL/GenBank/DDBJ databases">
        <authorList>
            <consortium name="DOE Joint Genome Institute"/>
            <person name="Ahrendt S."/>
            <person name="Riley R."/>
            <person name="Andreopoulos W."/>
            <person name="Labutti K."/>
            <person name="Pangilinan J."/>
            <person name="Ruiz-Duenas F.J."/>
            <person name="Barrasa J.M."/>
            <person name="Sanchez-Garcia M."/>
            <person name="Camarero S."/>
            <person name="Miyauchi S."/>
            <person name="Serrano A."/>
            <person name="Linde D."/>
            <person name="Babiker R."/>
            <person name="Drula E."/>
            <person name="Ayuso-Fernandez I."/>
            <person name="Pacheco R."/>
            <person name="Padilla G."/>
            <person name="Ferreira P."/>
            <person name="Barriuso J."/>
            <person name="Kellner H."/>
            <person name="Castanera R."/>
            <person name="Alfaro M."/>
            <person name="Ramirez L."/>
            <person name="Pisabarro A.G."/>
            <person name="Kuo A."/>
            <person name="Tritt A."/>
            <person name="Lipzen A."/>
            <person name="He G."/>
            <person name="Yan M."/>
            <person name="Ng V."/>
            <person name="Cullen D."/>
            <person name="Martin F."/>
            <person name="Rosso M.-N."/>
            <person name="Henrissat B."/>
            <person name="Hibbett D."/>
            <person name="Martinez A.T."/>
            <person name="Grigoriev I.V."/>
        </authorList>
    </citation>
    <scope>NUCLEOTIDE SEQUENCE</scope>
    <source>
        <strain evidence="2">ATCC 90797</strain>
    </source>
</reference>
<keyword evidence="1" id="KW-0812">Transmembrane</keyword>
<feature type="transmembrane region" description="Helical" evidence="1">
    <location>
        <begin position="48"/>
        <end position="71"/>
    </location>
</feature>
<comment type="caution">
    <text evidence="2">The sequence shown here is derived from an EMBL/GenBank/DDBJ whole genome shotgun (WGS) entry which is preliminary data.</text>
</comment>
<proteinExistence type="predicted"/>
<organism evidence="2 3">
    <name type="scientific">Pleurotus eryngii</name>
    <name type="common">Boletus of the steppes</name>
    <dbReference type="NCBI Taxonomy" id="5323"/>
    <lineage>
        <taxon>Eukaryota</taxon>
        <taxon>Fungi</taxon>
        <taxon>Dikarya</taxon>
        <taxon>Basidiomycota</taxon>
        <taxon>Agaricomycotina</taxon>
        <taxon>Agaricomycetes</taxon>
        <taxon>Agaricomycetidae</taxon>
        <taxon>Agaricales</taxon>
        <taxon>Pleurotineae</taxon>
        <taxon>Pleurotaceae</taxon>
        <taxon>Pleurotus</taxon>
    </lineage>
</organism>
<dbReference type="AlphaFoldDB" id="A0A9P6D927"/>
<keyword evidence="3" id="KW-1185">Reference proteome</keyword>
<keyword evidence="1" id="KW-0472">Membrane</keyword>
<dbReference type="Proteomes" id="UP000807025">
    <property type="component" value="Unassembled WGS sequence"/>
</dbReference>
<protein>
    <submittedName>
        <fullName evidence="2">Uncharacterized protein</fullName>
    </submittedName>
</protein>
<evidence type="ECO:0000313" key="3">
    <source>
        <dbReference type="Proteomes" id="UP000807025"/>
    </source>
</evidence>
<accession>A0A9P6D927</accession>